<gene>
    <name evidence="2" type="ORF">TRIADDRAFT_63000</name>
</gene>
<feature type="chain" id="PRO_5002798599" description="BPP domain-containing protein" evidence="1">
    <location>
        <begin position="20"/>
        <end position="292"/>
    </location>
</feature>
<sequence length="292" mass="32786">MKKHFFIFLLFVSFQSTWANELLPVSAYGSIPEISKVVISPSGDSIAYRKTNGEKDMVITYSLKDKKVTGGIDVSEIRPSHIYFVNEDTLILVAVDNTKLFGFRGRHNISAGFSYRISKNKVGQLLVPGKGIYEGQTALGNVVGISNDGRFAYMPAWKTGGEYALMKVNLAGKRKPKSVKRGMFEAIDYFIHDDKILARELYNNEKDRHRVQTLIGNKWVTIFEEEAEIKTKVFVGITSDLQSLVFEAYGSNQRIGYYTMALADGKISGPVFNPDDKDIEYVITDVNRIVHG</sequence>
<name>B3SFL1_TRIAD</name>
<dbReference type="InParanoid" id="B3SFL1"/>
<feature type="non-terminal residue" evidence="2">
    <location>
        <position position="292"/>
    </location>
</feature>
<protein>
    <recommendedName>
        <fullName evidence="4">BPP domain-containing protein</fullName>
    </recommendedName>
</protein>
<proteinExistence type="predicted"/>
<evidence type="ECO:0000313" key="2">
    <source>
        <dbReference type="EMBL" id="EDV18484.1"/>
    </source>
</evidence>
<dbReference type="SUPFAM" id="SSF82171">
    <property type="entry name" value="DPP6 N-terminal domain-like"/>
    <property type="match status" value="1"/>
</dbReference>
<evidence type="ECO:0000313" key="3">
    <source>
        <dbReference type="Proteomes" id="UP000009022"/>
    </source>
</evidence>
<reference evidence="2 3" key="1">
    <citation type="journal article" date="2008" name="Nature">
        <title>The Trichoplax genome and the nature of placozoans.</title>
        <authorList>
            <person name="Srivastava M."/>
            <person name="Begovic E."/>
            <person name="Chapman J."/>
            <person name="Putnam N.H."/>
            <person name="Hellsten U."/>
            <person name="Kawashima T."/>
            <person name="Kuo A."/>
            <person name="Mitros T."/>
            <person name="Salamov A."/>
            <person name="Carpenter M.L."/>
            <person name="Signorovitch A.Y."/>
            <person name="Moreno M.A."/>
            <person name="Kamm K."/>
            <person name="Grimwood J."/>
            <person name="Schmutz J."/>
            <person name="Shapiro H."/>
            <person name="Grigoriev I.V."/>
            <person name="Buss L.W."/>
            <person name="Schierwater B."/>
            <person name="Dellaporta S.L."/>
            <person name="Rokhsar D.S."/>
        </authorList>
    </citation>
    <scope>NUCLEOTIDE SEQUENCE [LARGE SCALE GENOMIC DNA]</scope>
    <source>
        <strain evidence="2 3">Grell-BS-1999</strain>
    </source>
</reference>
<dbReference type="CTD" id="6760244"/>
<keyword evidence="3" id="KW-1185">Reference proteome</keyword>
<feature type="signal peptide" evidence="1">
    <location>
        <begin position="1"/>
        <end position="19"/>
    </location>
</feature>
<organism evidence="2 3">
    <name type="scientific">Trichoplax adhaerens</name>
    <name type="common">Trichoplax reptans</name>
    <dbReference type="NCBI Taxonomy" id="10228"/>
    <lineage>
        <taxon>Eukaryota</taxon>
        <taxon>Metazoa</taxon>
        <taxon>Placozoa</taxon>
        <taxon>Uniplacotomia</taxon>
        <taxon>Trichoplacea</taxon>
        <taxon>Trichoplacidae</taxon>
        <taxon>Trichoplax</taxon>
    </lineage>
</organism>
<evidence type="ECO:0008006" key="4">
    <source>
        <dbReference type="Google" id="ProtNLM"/>
    </source>
</evidence>
<keyword evidence="1" id="KW-0732">Signal</keyword>
<evidence type="ECO:0000256" key="1">
    <source>
        <dbReference type="SAM" id="SignalP"/>
    </source>
</evidence>
<dbReference type="GeneID" id="6760244"/>
<dbReference type="KEGG" id="tad:TRIADDRAFT_63000"/>
<dbReference type="RefSeq" id="XP_002119030.1">
    <property type="nucleotide sequence ID" value="XM_002118994.1"/>
</dbReference>
<dbReference type="HOGENOM" id="CLU_955024_0_0_1"/>
<dbReference type="Proteomes" id="UP000009022">
    <property type="component" value="Unassembled WGS sequence"/>
</dbReference>
<accession>B3SFL1</accession>
<dbReference type="AlphaFoldDB" id="B3SFL1"/>
<dbReference type="EMBL" id="DS986420">
    <property type="protein sequence ID" value="EDV18484.1"/>
    <property type="molecule type" value="Genomic_DNA"/>
</dbReference>